<dbReference type="SUPFAM" id="SSF55811">
    <property type="entry name" value="Nudix"/>
    <property type="match status" value="1"/>
</dbReference>
<evidence type="ECO:0000256" key="1">
    <source>
        <dbReference type="ARBA" id="ARBA00001936"/>
    </source>
</evidence>
<evidence type="ECO:0000256" key="4">
    <source>
        <dbReference type="ARBA" id="ARBA00022801"/>
    </source>
</evidence>
<comment type="cofactor">
    <cofactor evidence="1">
        <name>Mn(2+)</name>
        <dbReference type="ChEBI" id="CHEBI:29035"/>
    </cofactor>
</comment>
<dbReference type="Pfam" id="PF00293">
    <property type="entry name" value="NUDIX"/>
    <property type="match status" value="1"/>
</dbReference>
<gene>
    <name evidence="8" type="ORF">SAMN04488047_101634</name>
</gene>
<evidence type="ECO:0000313" key="9">
    <source>
        <dbReference type="Proteomes" id="UP000199356"/>
    </source>
</evidence>
<dbReference type="STRING" id="441119.SAMN04488047_101634"/>
<keyword evidence="3" id="KW-0479">Metal-binding</keyword>
<keyword evidence="6" id="KW-0464">Manganese</keyword>
<dbReference type="Proteomes" id="UP000199356">
    <property type="component" value="Unassembled WGS sequence"/>
</dbReference>
<reference evidence="8 9" key="1">
    <citation type="submission" date="2016-10" db="EMBL/GenBank/DDBJ databases">
        <authorList>
            <person name="de Groot N.N."/>
        </authorList>
    </citation>
    <scope>NUCLEOTIDE SEQUENCE [LARGE SCALE GENOMIC DNA]</scope>
    <source>
        <strain evidence="8 9">DSM 19547</strain>
    </source>
</reference>
<sequence>MTASDVRNRLLDAVSRASGASSDYDLNPNVVLPAGRVLRPAGVLVPFVVEDGEVRVVLTKRSSALKHHPGQVAFPGGKVDAGDDGPVGAALREAEEEVGLPRESVEVLGELPSHETVTGFRVTPVLGWIERPFIPRPEPGEVEEVFTVPFDHLADPSRYTIQSRRWRGMHRFYYALPFGPYYVWGATARMLRGLCERLAQ</sequence>
<dbReference type="NCBIfam" id="NF007980">
    <property type="entry name" value="PRK10707.1"/>
    <property type="match status" value="1"/>
</dbReference>
<dbReference type="OrthoDB" id="9802805at2"/>
<dbReference type="AlphaFoldDB" id="A0A1I5LFK3"/>
<evidence type="ECO:0000256" key="3">
    <source>
        <dbReference type="ARBA" id="ARBA00022723"/>
    </source>
</evidence>
<dbReference type="InterPro" id="IPR015797">
    <property type="entry name" value="NUDIX_hydrolase-like_dom_sf"/>
</dbReference>
<evidence type="ECO:0000256" key="6">
    <source>
        <dbReference type="ARBA" id="ARBA00023211"/>
    </source>
</evidence>
<protein>
    <submittedName>
        <fullName evidence="8">8-oxo-dGTP pyrophosphatase MutT, NUDIX family</fullName>
    </submittedName>
</protein>
<name>A0A1I5LFK3_9RHOB</name>
<evidence type="ECO:0000256" key="2">
    <source>
        <dbReference type="ARBA" id="ARBA00001946"/>
    </source>
</evidence>
<dbReference type="GO" id="GO:0010945">
    <property type="term" value="F:coenzyme A diphosphatase activity"/>
    <property type="evidence" value="ECO:0007669"/>
    <property type="project" value="InterPro"/>
</dbReference>
<accession>A0A1I5LFK3</accession>
<proteinExistence type="predicted"/>
<dbReference type="CDD" id="cd03426">
    <property type="entry name" value="NUDIX_CoAse_Nudt7"/>
    <property type="match status" value="1"/>
</dbReference>
<keyword evidence="4" id="KW-0378">Hydrolase</keyword>
<dbReference type="InterPro" id="IPR045121">
    <property type="entry name" value="CoAse"/>
</dbReference>
<dbReference type="PANTHER" id="PTHR12992:SF11">
    <property type="entry name" value="MITOCHONDRIAL COENZYME A DIPHOSPHATASE NUDT8"/>
    <property type="match status" value="1"/>
</dbReference>
<dbReference type="Gene3D" id="3.90.79.10">
    <property type="entry name" value="Nucleoside Triphosphate Pyrophosphohydrolase"/>
    <property type="match status" value="1"/>
</dbReference>
<comment type="cofactor">
    <cofactor evidence="2">
        <name>Mg(2+)</name>
        <dbReference type="ChEBI" id="CHEBI:18420"/>
    </cofactor>
</comment>
<feature type="domain" description="Nudix hydrolase" evidence="7">
    <location>
        <begin position="38"/>
        <end position="174"/>
    </location>
</feature>
<dbReference type="InterPro" id="IPR000086">
    <property type="entry name" value="NUDIX_hydrolase_dom"/>
</dbReference>
<dbReference type="GO" id="GO:0046872">
    <property type="term" value="F:metal ion binding"/>
    <property type="evidence" value="ECO:0007669"/>
    <property type="project" value="UniProtKB-KW"/>
</dbReference>
<dbReference type="PROSITE" id="PS51462">
    <property type="entry name" value="NUDIX"/>
    <property type="match status" value="1"/>
</dbReference>
<evidence type="ECO:0000256" key="5">
    <source>
        <dbReference type="ARBA" id="ARBA00022842"/>
    </source>
</evidence>
<keyword evidence="9" id="KW-1185">Reference proteome</keyword>
<evidence type="ECO:0000313" key="8">
    <source>
        <dbReference type="EMBL" id="SFO96139.1"/>
    </source>
</evidence>
<dbReference type="PANTHER" id="PTHR12992">
    <property type="entry name" value="NUDIX HYDROLASE"/>
    <property type="match status" value="1"/>
</dbReference>
<dbReference type="EMBL" id="FOXA01000001">
    <property type="protein sequence ID" value="SFO96139.1"/>
    <property type="molecule type" value="Genomic_DNA"/>
</dbReference>
<organism evidence="8 9">
    <name type="scientific">Tranquillimonas alkanivorans</name>
    <dbReference type="NCBI Taxonomy" id="441119"/>
    <lineage>
        <taxon>Bacteria</taxon>
        <taxon>Pseudomonadati</taxon>
        <taxon>Pseudomonadota</taxon>
        <taxon>Alphaproteobacteria</taxon>
        <taxon>Rhodobacterales</taxon>
        <taxon>Roseobacteraceae</taxon>
        <taxon>Tranquillimonas</taxon>
    </lineage>
</organism>
<evidence type="ECO:0000259" key="7">
    <source>
        <dbReference type="PROSITE" id="PS51462"/>
    </source>
</evidence>
<keyword evidence="5" id="KW-0460">Magnesium</keyword>
<dbReference type="RefSeq" id="WP_093417486.1">
    <property type="nucleotide sequence ID" value="NZ_FOXA01000001.1"/>
</dbReference>